<gene>
    <name evidence="1" type="ORF">AGR3A_Cc190132</name>
</gene>
<sequence length="56" mass="6354">MAEQRDSGILDEVGTRAIEYRYRKFNFCLEATKRTVEYAALPTADLSRKGLVVTVT</sequence>
<dbReference type="Proteomes" id="UP000191988">
    <property type="component" value="Unassembled WGS sequence"/>
</dbReference>
<evidence type="ECO:0000313" key="2">
    <source>
        <dbReference type="Proteomes" id="UP000191988"/>
    </source>
</evidence>
<organism evidence="1 2">
    <name type="scientific">Agrobacterium tomkonis CFBP 6623</name>
    <dbReference type="NCBI Taxonomy" id="1183432"/>
    <lineage>
        <taxon>Bacteria</taxon>
        <taxon>Pseudomonadati</taxon>
        <taxon>Pseudomonadota</taxon>
        <taxon>Alphaproteobacteria</taxon>
        <taxon>Hyphomicrobiales</taxon>
        <taxon>Rhizobiaceae</taxon>
        <taxon>Rhizobium/Agrobacterium group</taxon>
        <taxon>Agrobacterium</taxon>
        <taxon>Agrobacterium tumefaciens complex</taxon>
    </lineage>
</organism>
<dbReference type="EMBL" id="FBWK01000011">
    <property type="protein sequence ID" value="CUX14826.1"/>
    <property type="molecule type" value="Genomic_DNA"/>
</dbReference>
<reference evidence="2" key="1">
    <citation type="submission" date="2016-01" db="EMBL/GenBank/DDBJ databases">
        <authorList>
            <person name="Regsiter A."/>
            <person name="william w."/>
        </authorList>
    </citation>
    <scope>NUCLEOTIDE SEQUENCE [LARGE SCALE GENOMIC DNA]</scope>
    <source>
        <strain evidence="2">CFBP 6623</strain>
    </source>
</reference>
<dbReference type="STRING" id="1183432.AGR3A_Cc190132"/>
<name>A0A1S7P2C7_9HYPH</name>
<protein>
    <submittedName>
        <fullName evidence="1">Uncharacterized protein</fullName>
    </submittedName>
</protein>
<keyword evidence="2" id="KW-1185">Reference proteome</keyword>
<accession>A0A1S7P2C7</accession>
<dbReference type="AlphaFoldDB" id="A0A1S7P2C7"/>
<evidence type="ECO:0000313" key="1">
    <source>
        <dbReference type="EMBL" id="CUX14826.1"/>
    </source>
</evidence>
<proteinExistence type="predicted"/>